<dbReference type="Proteomes" id="UP000829398">
    <property type="component" value="Chromosome 6"/>
</dbReference>
<proteinExistence type="predicted"/>
<sequence length="254" mass="28379">MDLGFLLHAIIPSVDSAAILITFLTYLAIAGSILPGKVVPGAVLQDGTRLHYRCNGLFALTLLVALLGFGAYMNFISATVISDRGFELLSTTFIFSVLVTSALYVAGCRSRNKSSSLKPHVTGNLIHDWWFGIQLNPQFMAIDLKFFFVRAGMMGWLLINLSVLAKSIQDGTLCRSMILYQLFCAAYILDYFIYEEYMTSTWDIIAERLGFMLVFGDLVWIPFTFSIQGWWLLHNQVELPTATVIANCIIFLIG</sequence>
<comment type="caution">
    <text evidence="1">The sequence shown here is derived from an EMBL/GenBank/DDBJ whole genome shotgun (WGS) entry which is preliminary data.</text>
</comment>
<dbReference type="EMBL" id="CM039175">
    <property type="protein sequence ID" value="KAH9738431.1"/>
    <property type="molecule type" value="Genomic_DNA"/>
</dbReference>
<organism evidence="1 2">
    <name type="scientific">Citrus sinensis</name>
    <name type="common">Sweet orange</name>
    <name type="synonym">Citrus aurantium var. sinensis</name>
    <dbReference type="NCBI Taxonomy" id="2711"/>
    <lineage>
        <taxon>Eukaryota</taxon>
        <taxon>Viridiplantae</taxon>
        <taxon>Streptophyta</taxon>
        <taxon>Embryophyta</taxon>
        <taxon>Tracheophyta</taxon>
        <taxon>Spermatophyta</taxon>
        <taxon>Magnoliopsida</taxon>
        <taxon>eudicotyledons</taxon>
        <taxon>Gunneridae</taxon>
        <taxon>Pentapetalae</taxon>
        <taxon>rosids</taxon>
        <taxon>malvids</taxon>
        <taxon>Sapindales</taxon>
        <taxon>Rutaceae</taxon>
        <taxon>Aurantioideae</taxon>
        <taxon>Citrus</taxon>
    </lineage>
</organism>
<evidence type="ECO:0000313" key="1">
    <source>
        <dbReference type="EMBL" id="KAH9738431.1"/>
    </source>
</evidence>
<protein>
    <submittedName>
        <fullName evidence="1">Delta(14)-sterol reductase</fullName>
    </submittedName>
</protein>
<accession>A0ACB8K360</accession>
<evidence type="ECO:0000313" key="2">
    <source>
        <dbReference type="Proteomes" id="UP000829398"/>
    </source>
</evidence>
<gene>
    <name evidence="1" type="ORF">KPL71_018788</name>
</gene>
<name>A0ACB8K360_CITSI</name>
<reference evidence="2" key="1">
    <citation type="journal article" date="2023" name="Hortic. Res.">
        <title>A chromosome-level phased genome enabling allele-level studies in sweet orange: a case study on citrus Huanglongbing tolerance.</title>
        <authorList>
            <person name="Wu B."/>
            <person name="Yu Q."/>
            <person name="Deng Z."/>
            <person name="Duan Y."/>
            <person name="Luo F."/>
            <person name="Gmitter F. Jr."/>
        </authorList>
    </citation>
    <scope>NUCLEOTIDE SEQUENCE [LARGE SCALE GENOMIC DNA]</scope>
    <source>
        <strain evidence="2">cv. Valencia</strain>
    </source>
</reference>
<keyword evidence="2" id="KW-1185">Reference proteome</keyword>